<accession>A0A2U3QKZ3</accession>
<keyword evidence="1" id="KW-0175">Coiled coil</keyword>
<sequence>MAQKAEEEREKLTSQLQQALAEVKTLSGLLPTCASCKNIRDDKGNWNQMEVYIRDHSQAEFSHGICPDCAKKLYAENSKDTEGGK</sequence>
<reference evidence="3" key="1">
    <citation type="submission" date="2018-03" db="EMBL/GenBank/DDBJ databases">
        <authorList>
            <person name="Zecchin S."/>
        </authorList>
    </citation>
    <scope>NUCLEOTIDE SEQUENCE [LARGE SCALE GENOMIC DNA]</scope>
</reference>
<name>A0A2U3QKZ3_9BACT</name>
<protein>
    <submittedName>
        <fullName evidence="2">Uncharacterized protein</fullName>
    </submittedName>
</protein>
<evidence type="ECO:0000256" key="1">
    <source>
        <dbReference type="SAM" id="Coils"/>
    </source>
</evidence>
<proteinExistence type="predicted"/>
<gene>
    <name evidence="2" type="ORF">NBG4_90023</name>
</gene>
<dbReference type="EMBL" id="OUUY01000141">
    <property type="protein sequence ID" value="SPQ02079.1"/>
    <property type="molecule type" value="Genomic_DNA"/>
</dbReference>
<keyword evidence="3" id="KW-1185">Reference proteome</keyword>
<evidence type="ECO:0000313" key="3">
    <source>
        <dbReference type="Proteomes" id="UP000245125"/>
    </source>
</evidence>
<dbReference type="Proteomes" id="UP000245125">
    <property type="component" value="Unassembled WGS sequence"/>
</dbReference>
<feature type="coiled-coil region" evidence="1">
    <location>
        <begin position="2"/>
        <end position="29"/>
    </location>
</feature>
<dbReference type="OrthoDB" id="9792686at2"/>
<organism evidence="2 3">
    <name type="scientific">Candidatus Sulfobium mesophilum</name>
    <dbReference type="NCBI Taxonomy" id="2016548"/>
    <lineage>
        <taxon>Bacteria</taxon>
        <taxon>Pseudomonadati</taxon>
        <taxon>Nitrospirota</taxon>
        <taxon>Nitrospiria</taxon>
        <taxon>Nitrospirales</taxon>
        <taxon>Nitrospiraceae</taxon>
        <taxon>Candidatus Sulfobium</taxon>
    </lineage>
</organism>
<evidence type="ECO:0000313" key="2">
    <source>
        <dbReference type="EMBL" id="SPQ02079.1"/>
    </source>
</evidence>
<dbReference type="AlphaFoldDB" id="A0A2U3QKZ3"/>